<accession>A0ABX0WBS9</accession>
<evidence type="ECO:0000256" key="3">
    <source>
        <dbReference type="ARBA" id="ARBA00023163"/>
    </source>
</evidence>
<sequence length="349" mass="37677">MSKPTLVDVGREAGVSAITVSRALRSPEKVSDSLRAKVDNAVRKLGYVPNQSASTLAASKTNSIVVMIPSTSNNVFSDVLRGIDEALKGSRFTLQIGNTGYDPLEEERLLRSFLNPAPAGVILAGIEQTDATKQMLQAVGGPVVQIMDVCSNPIDWIIGFSHEQAARTATEHLITAGYQNIGFIGAQMDPRSQQRLTGFKSALQAKDMLHQDAVAVTNRPSDVGLGSAMFSRLVGNFPDCDAVFCNNDDLALGVLFECQRRGLSVPDQIGICGFNDLGITSQSVPTVTSVTTPLKEIGRLAGEILTKDRPVSYQPVVDLGSILAIRDSTRRYQFDNQDINRRLSKLRAN</sequence>
<dbReference type="CDD" id="cd01392">
    <property type="entry name" value="HTH_LacI"/>
    <property type="match status" value="1"/>
</dbReference>
<dbReference type="CDD" id="cd01575">
    <property type="entry name" value="PBP1_GntR"/>
    <property type="match status" value="1"/>
</dbReference>
<dbReference type="SMART" id="SM00354">
    <property type="entry name" value="HTH_LACI"/>
    <property type="match status" value="1"/>
</dbReference>
<keyword evidence="2" id="KW-0238">DNA-binding</keyword>
<name>A0ABX0WBS9_9RHOB</name>
<dbReference type="InterPro" id="IPR010982">
    <property type="entry name" value="Lambda_DNA-bd_dom_sf"/>
</dbReference>
<keyword evidence="6" id="KW-1185">Reference proteome</keyword>
<dbReference type="InterPro" id="IPR028082">
    <property type="entry name" value="Peripla_BP_I"/>
</dbReference>
<dbReference type="EMBL" id="QHLQ01000015">
    <property type="protein sequence ID" value="NIZ62224.1"/>
    <property type="molecule type" value="Genomic_DNA"/>
</dbReference>
<dbReference type="Proteomes" id="UP001429564">
    <property type="component" value="Unassembled WGS sequence"/>
</dbReference>
<dbReference type="PROSITE" id="PS50932">
    <property type="entry name" value="HTH_LACI_2"/>
    <property type="match status" value="1"/>
</dbReference>
<keyword evidence="1" id="KW-0805">Transcription regulation</keyword>
<gene>
    <name evidence="5" type="ORF">DL239_14690</name>
</gene>
<dbReference type="SUPFAM" id="SSF47413">
    <property type="entry name" value="lambda repressor-like DNA-binding domains"/>
    <property type="match status" value="1"/>
</dbReference>
<dbReference type="Pfam" id="PF13377">
    <property type="entry name" value="Peripla_BP_3"/>
    <property type="match status" value="1"/>
</dbReference>
<dbReference type="SUPFAM" id="SSF53822">
    <property type="entry name" value="Periplasmic binding protein-like I"/>
    <property type="match status" value="1"/>
</dbReference>
<reference evidence="5 6" key="1">
    <citation type="submission" date="2018-05" db="EMBL/GenBank/DDBJ databases">
        <authorList>
            <person name="Zhang Y.-J."/>
        </authorList>
    </citation>
    <scope>NUCLEOTIDE SEQUENCE [LARGE SCALE GENOMIC DNA]</scope>
    <source>
        <strain evidence="5 6">CY04</strain>
    </source>
</reference>
<feature type="domain" description="HTH lacI-type" evidence="4">
    <location>
        <begin position="4"/>
        <end position="58"/>
    </location>
</feature>
<comment type="caution">
    <text evidence="5">The sequence shown here is derived from an EMBL/GenBank/DDBJ whole genome shotgun (WGS) entry which is preliminary data.</text>
</comment>
<keyword evidence="3" id="KW-0804">Transcription</keyword>
<dbReference type="InterPro" id="IPR046335">
    <property type="entry name" value="LacI/GalR-like_sensor"/>
</dbReference>
<evidence type="ECO:0000256" key="1">
    <source>
        <dbReference type="ARBA" id="ARBA00023015"/>
    </source>
</evidence>
<dbReference type="Pfam" id="PF00356">
    <property type="entry name" value="LacI"/>
    <property type="match status" value="1"/>
</dbReference>
<dbReference type="PANTHER" id="PTHR30146">
    <property type="entry name" value="LACI-RELATED TRANSCRIPTIONAL REPRESSOR"/>
    <property type="match status" value="1"/>
</dbReference>
<evidence type="ECO:0000259" key="4">
    <source>
        <dbReference type="PROSITE" id="PS50932"/>
    </source>
</evidence>
<evidence type="ECO:0000313" key="6">
    <source>
        <dbReference type="Proteomes" id="UP001429564"/>
    </source>
</evidence>
<evidence type="ECO:0000256" key="2">
    <source>
        <dbReference type="ARBA" id="ARBA00023125"/>
    </source>
</evidence>
<dbReference type="Gene3D" id="3.40.50.2300">
    <property type="match status" value="2"/>
</dbReference>
<dbReference type="InterPro" id="IPR000843">
    <property type="entry name" value="HTH_LacI"/>
</dbReference>
<organism evidence="5 6">
    <name type="scientific">Parasedimentitalea denitrificans</name>
    <dbReference type="NCBI Taxonomy" id="2211118"/>
    <lineage>
        <taxon>Bacteria</taxon>
        <taxon>Pseudomonadati</taxon>
        <taxon>Pseudomonadota</taxon>
        <taxon>Alphaproteobacteria</taxon>
        <taxon>Rhodobacterales</taxon>
        <taxon>Paracoccaceae</taxon>
        <taxon>Parasedimentitalea</taxon>
    </lineage>
</organism>
<dbReference type="RefSeq" id="WP_167684855.1">
    <property type="nucleotide sequence ID" value="NZ_QHLQ01000015.1"/>
</dbReference>
<dbReference type="PANTHER" id="PTHR30146:SF2">
    <property type="entry name" value="HTH-TYPE TRANSCRIPTIONAL REGULATOR GNTR"/>
    <property type="match status" value="1"/>
</dbReference>
<protein>
    <submittedName>
        <fullName evidence="5">Transcriptional regulator</fullName>
    </submittedName>
</protein>
<evidence type="ECO:0000313" key="5">
    <source>
        <dbReference type="EMBL" id="NIZ62224.1"/>
    </source>
</evidence>
<proteinExistence type="predicted"/>
<dbReference type="Gene3D" id="1.10.260.40">
    <property type="entry name" value="lambda repressor-like DNA-binding domains"/>
    <property type="match status" value="1"/>
</dbReference>